<dbReference type="RefSeq" id="XP_038730604.1">
    <property type="nucleotide sequence ID" value="XM_038878354.1"/>
</dbReference>
<sequence>MREIMKDVAQECIDAAIEANNNQDQWDDSGDEGVALLALIGFLAYAFSFLFNLAINEDDHVQNRNFIFDKAALVNLTKPHLPNETSFIFDREGKAGRFEVWVKFYPLAGPTGSLQTTTFYAESWWTPPQTVSGKSVDGSGMTVFKNDITCVYRDRDTQHLMVTKLPPGSGKLWTVPARISVNEGGTAKPGPPGRPSLAVFKDKLFCAFRKLDGRIAIIHTEDNHSWKGQTNIGLESKGYSPSGPALGAYDGAIYCVIRGMDNRTYSLPSSTGTIWYNDFTMFSGSRTQGAPAVCVFDKKLQIFQWDINKQFYLATYSNGNWGNFSPVDSAFPLFSSPAVAVRNDKMCLVYRGEEGALFWRTRGVSGGWSGKTKVQGIFCESEQGLCFDGQQLWCIFPTK</sequence>
<reference evidence="2 3" key="1">
    <citation type="journal article" date="2020" name="Genome Biol. Evol.">
        <title>Comparative genomics of Sclerotiniaceae.</title>
        <authorList>
            <person name="Valero Jimenez C.A."/>
            <person name="Steentjes M."/>
            <person name="Scholten O.E."/>
            <person name="Van Kan J.A.L."/>
        </authorList>
    </citation>
    <scope>NUCLEOTIDE SEQUENCE [LARGE SCALE GENOMIC DNA]</scope>
    <source>
        <strain evidence="2 3">MUCL 94</strain>
    </source>
</reference>
<evidence type="ECO:0000313" key="3">
    <source>
        <dbReference type="Proteomes" id="UP000710849"/>
    </source>
</evidence>
<proteinExistence type="predicted"/>
<keyword evidence="1" id="KW-1133">Transmembrane helix</keyword>
<dbReference type="EMBL" id="RCSW01000016">
    <property type="protein sequence ID" value="KAF7936474.1"/>
    <property type="molecule type" value="Genomic_DNA"/>
</dbReference>
<keyword evidence="1" id="KW-0472">Membrane</keyword>
<evidence type="ECO:0000256" key="1">
    <source>
        <dbReference type="SAM" id="Phobius"/>
    </source>
</evidence>
<name>A0A9P5M3E4_9HELO</name>
<keyword evidence="1" id="KW-0812">Transmembrane</keyword>
<protein>
    <submittedName>
        <fullName evidence="2">Uncharacterized protein</fullName>
    </submittedName>
</protein>
<gene>
    <name evidence="2" type="ORF">EAE97_007840</name>
</gene>
<comment type="caution">
    <text evidence="2">The sequence shown here is derived from an EMBL/GenBank/DDBJ whole genome shotgun (WGS) entry which is preliminary data.</text>
</comment>
<dbReference type="Gene3D" id="2.120.10.70">
    <property type="entry name" value="Fucose-specific lectin"/>
    <property type="match status" value="1"/>
</dbReference>
<dbReference type="GeneID" id="62151428"/>
<dbReference type="Proteomes" id="UP000710849">
    <property type="component" value="Unassembled WGS sequence"/>
</dbReference>
<feature type="transmembrane region" description="Helical" evidence="1">
    <location>
        <begin position="34"/>
        <end position="55"/>
    </location>
</feature>
<dbReference type="AlphaFoldDB" id="A0A9P5M3E4"/>
<keyword evidence="3" id="KW-1185">Reference proteome</keyword>
<dbReference type="SUPFAM" id="SSF89372">
    <property type="entry name" value="Fucose-specific lectin"/>
    <property type="match status" value="1"/>
</dbReference>
<accession>A0A9P5M3E4</accession>
<evidence type="ECO:0000313" key="2">
    <source>
        <dbReference type="EMBL" id="KAF7936474.1"/>
    </source>
</evidence>
<organism evidence="2 3">
    <name type="scientific">Botrytis byssoidea</name>
    <dbReference type="NCBI Taxonomy" id="139641"/>
    <lineage>
        <taxon>Eukaryota</taxon>
        <taxon>Fungi</taxon>
        <taxon>Dikarya</taxon>
        <taxon>Ascomycota</taxon>
        <taxon>Pezizomycotina</taxon>
        <taxon>Leotiomycetes</taxon>
        <taxon>Helotiales</taxon>
        <taxon>Sclerotiniaceae</taxon>
        <taxon>Botrytis</taxon>
    </lineage>
</organism>